<accession>A0A9J5WX75</accession>
<evidence type="ECO:0000313" key="2">
    <source>
        <dbReference type="EMBL" id="KAG5579861.1"/>
    </source>
</evidence>
<name>A0A9J5WX75_SOLCO</name>
<dbReference type="PANTHER" id="PTHR35928">
    <property type="entry name" value="RIBOSOMAL PROTEIN S3, MITOCHONDRIAL"/>
    <property type="match status" value="1"/>
</dbReference>
<gene>
    <name evidence="2" type="ORF">H5410_050488</name>
</gene>
<dbReference type="Proteomes" id="UP000824120">
    <property type="component" value="Chromosome 10"/>
</dbReference>
<dbReference type="PANTHER" id="PTHR35928:SF2">
    <property type="entry name" value="SMALL RIBOSOMAL SUBUNIT PROTEIN US3M"/>
    <property type="match status" value="1"/>
</dbReference>
<feature type="region of interest" description="Disordered" evidence="1">
    <location>
        <begin position="123"/>
        <end position="173"/>
    </location>
</feature>
<keyword evidence="3" id="KW-1185">Reference proteome</keyword>
<dbReference type="OrthoDB" id="1268051at2759"/>
<evidence type="ECO:0000256" key="1">
    <source>
        <dbReference type="SAM" id="MobiDB-lite"/>
    </source>
</evidence>
<feature type="compositionally biased region" description="Basic and acidic residues" evidence="1">
    <location>
        <begin position="153"/>
        <end position="162"/>
    </location>
</feature>
<protein>
    <submittedName>
        <fullName evidence="2">Uncharacterized protein</fullName>
    </submittedName>
</protein>
<dbReference type="InterPro" id="IPR044954">
    <property type="entry name" value="Ribosomal_uS3m_plant"/>
</dbReference>
<dbReference type="EMBL" id="JACXVP010000010">
    <property type="protein sequence ID" value="KAG5579861.1"/>
    <property type="molecule type" value="Genomic_DNA"/>
</dbReference>
<organism evidence="2 3">
    <name type="scientific">Solanum commersonii</name>
    <name type="common">Commerson's wild potato</name>
    <name type="synonym">Commerson's nightshade</name>
    <dbReference type="NCBI Taxonomy" id="4109"/>
    <lineage>
        <taxon>Eukaryota</taxon>
        <taxon>Viridiplantae</taxon>
        <taxon>Streptophyta</taxon>
        <taxon>Embryophyta</taxon>
        <taxon>Tracheophyta</taxon>
        <taxon>Spermatophyta</taxon>
        <taxon>Magnoliopsida</taxon>
        <taxon>eudicotyledons</taxon>
        <taxon>Gunneridae</taxon>
        <taxon>Pentapetalae</taxon>
        <taxon>asterids</taxon>
        <taxon>lamiids</taxon>
        <taxon>Solanales</taxon>
        <taxon>Solanaceae</taxon>
        <taxon>Solanoideae</taxon>
        <taxon>Solaneae</taxon>
        <taxon>Solanum</taxon>
    </lineage>
</organism>
<proteinExistence type="predicted"/>
<dbReference type="AlphaFoldDB" id="A0A9J5WX75"/>
<comment type="caution">
    <text evidence="2">The sequence shown here is derived from an EMBL/GenBank/DDBJ whole genome shotgun (WGS) entry which is preliminary data.</text>
</comment>
<sequence>MKSGFGQKKKQGYGYHDRSPLIKKNLSKSLRVSGGFKHLKYAGIKNDIAFLIENDDSFRKNKLIQEAIFTGGMPCSLAIPTLIKRLKAPTEDRLQNYNREFLLLKRYLRRATGPGRVRKALMTREPNTRDSTAKLFGSQRRHPPVIVSSTEQVSHRSEERKRPPLKKKRNSLGLQKKGNYIIKSSFKPVRSIVSKKENKGPIFTFRHTTMDRGGVRQRKCNMIKEFRSEYWEVRIVEDDESKTTSLTRLRRLFFASSTPRKEKIRSVTADFLITVRVSSRLASSEPETKDSKPDSRDSLDLLLGGTAPRTVHPLSIHRALARFRHEPTNQLSSFSTSSRGQSLALADRLDDIGTLYFIFGAIAGVTDKVNLEYSVRCFQYEYTQKSASPHPLGMQPYPLVTRSTVLQTPARQKGGLGQKD</sequence>
<reference evidence="2 3" key="1">
    <citation type="submission" date="2020-09" db="EMBL/GenBank/DDBJ databases">
        <title>De no assembly of potato wild relative species, Solanum commersonii.</title>
        <authorList>
            <person name="Cho K."/>
        </authorList>
    </citation>
    <scope>NUCLEOTIDE SEQUENCE [LARGE SCALE GENOMIC DNA]</scope>
    <source>
        <strain evidence="2">LZ3.2</strain>
        <tissue evidence="2">Leaf</tissue>
    </source>
</reference>
<evidence type="ECO:0000313" key="3">
    <source>
        <dbReference type="Proteomes" id="UP000824120"/>
    </source>
</evidence>